<dbReference type="InterPro" id="IPR027417">
    <property type="entry name" value="P-loop_NTPase"/>
</dbReference>
<evidence type="ECO:0000313" key="2">
    <source>
        <dbReference type="EMBL" id="MFC6020657.1"/>
    </source>
</evidence>
<dbReference type="RefSeq" id="WP_377428135.1">
    <property type="nucleotide sequence ID" value="NZ_JBHSPR010000033.1"/>
</dbReference>
<name>A0ABW1KFW0_9ACTN</name>
<evidence type="ECO:0000313" key="3">
    <source>
        <dbReference type="Proteomes" id="UP001596203"/>
    </source>
</evidence>
<reference evidence="3" key="1">
    <citation type="journal article" date="2019" name="Int. J. Syst. Evol. Microbiol.">
        <title>The Global Catalogue of Microorganisms (GCM) 10K type strain sequencing project: providing services to taxonomists for standard genome sequencing and annotation.</title>
        <authorList>
            <consortium name="The Broad Institute Genomics Platform"/>
            <consortium name="The Broad Institute Genome Sequencing Center for Infectious Disease"/>
            <person name="Wu L."/>
            <person name="Ma J."/>
        </authorList>
    </citation>
    <scope>NUCLEOTIDE SEQUENCE [LARGE SCALE GENOMIC DNA]</scope>
    <source>
        <strain evidence="3">ZS-35-S2</strain>
    </source>
</reference>
<protein>
    <recommendedName>
        <fullName evidence="4">ATP-binding protein</fullName>
    </recommendedName>
</protein>
<keyword evidence="1" id="KW-0472">Membrane</keyword>
<dbReference type="InterPro" id="IPR011990">
    <property type="entry name" value="TPR-like_helical_dom_sf"/>
</dbReference>
<dbReference type="SUPFAM" id="SSF48452">
    <property type="entry name" value="TPR-like"/>
    <property type="match status" value="1"/>
</dbReference>
<feature type="transmembrane region" description="Helical" evidence="1">
    <location>
        <begin position="1001"/>
        <end position="1018"/>
    </location>
</feature>
<comment type="caution">
    <text evidence="2">The sequence shown here is derived from an EMBL/GenBank/DDBJ whole genome shotgun (WGS) entry which is preliminary data.</text>
</comment>
<accession>A0ABW1KFW0</accession>
<organism evidence="2 3">
    <name type="scientific">Plantactinospora solaniradicis</name>
    <dbReference type="NCBI Taxonomy" id="1723736"/>
    <lineage>
        <taxon>Bacteria</taxon>
        <taxon>Bacillati</taxon>
        <taxon>Actinomycetota</taxon>
        <taxon>Actinomycetes</taxon>
        <taxon>Micromonosporales</taxon>
        <taxon>Micromonosporaceae</taxon>
        <taxon>Plantactinospora</taxon>
    </lineage>
</organism>
<sequence>MAQNVFALAGFAYGTVYGDIHILGDGRPMYTIEVHRPRETPPTSWLLDLPSRLLDARHEVVPFIGRERELVDLTQWRDDGARLSVLFLHGPGGQGKSRLAHAFAERSARDGWKVAYARHGGDTLTAPEDSQDVGTGDSPGLLLVVDYADRWPHAHLEWLLRNRLLHTPVPTRVLLIGRSTHGWPAVQHALEEVYATTRDLALAPLATDPDGRSASFAAAAVRYRELLGVEGAGPDVPHAVRHDAAFELVLAQHMAALVAVDAKRRGARAPTDPVGLSAYLLRREHAHWARLHSRVEQGGTLRTPPTAMALASFVAALTGQLPTAVAQSLLATAADWPVTAAQLVADHAVCYPPAPGMALQPMYPDRLAEDFLAMTLPGHGYPGYPPDGHAADVVALLLARGPDAGLPSYLPRAMVFLASTAQRWPHVADRLAGVVSGDPALAVAAGGAALSALAQVPEMPTEVLEGIEPLIPEASDVDFDAGPADVVAVLTERRLATTDNPVIRAELYAVSGRREHLAGRQPEAVARLRRTVEIYRELAESAPGVHDLARAKALSYLSVVLTGQPREAMRPAKAAVDILRPLAERVPDDRDVAVTYAQALSSWAVASVDDDSLAGAAAAMYDNVPALRRMADRLPDDPEVLRSLANALSNSAVWQAVNGDGEAAEQLSDEGLGVARRLAGLDFAEWGVLEALVLNGRFLVLQLLEREREAVPVARAIVDVVRRLAAVRPAAYELELAKALTRAAALHADLRLGSEALAFNEEAEQLLRELVARQAMPEFQHYLAMAVANRAAVLRVLGRDEDAVTAADEAVRIHQELTAVTGHRFEEGQATTIGIYAGLAAADGRLAEAVPQLKQLFDMRMAAPLRGLPDQRALADLHQATQYLYAGMHAAGRDDEILAMTHAYLREIEANPFSRMMAKTMFQDPAMQAEFKRLGGEDLWAPRWRQVLARLRRKARGFRDPAMLRGLVPSFRVQMSLLGALTLGTGTGVWALLTDHAPRRALGLAAVAAAGWLVFDLFRPRP</sequence>
<dbReference type="SUPFAM" id="SSF52540">
    <property type="entry name" value="P-loop containing nucleoside triphosphate hydrolases"/>
    <property type="match status" value="1"/>
</dbReference>
<feature type="transmembrane region" description="Helical" evidence="1">
    <location>
        <begin position="975"/>
        <end position="994"/>
    </location>
</feature>
<keyword evidence="3" id="KW-1185">Reference proteome</keyword>
<evidence type="ECO:0008006" key="4">
    <source>
        <dbReference type="Google" id="ProtNLM"/>
    </source>
</evidence>
<evidence type="ECO:0000256" key="1">
    <source>
        <dbReference type="SAM" id="Phobius"/>
    </source>
</evidence>
<proteinExistence type="predicted"/>
<keyword evidence="1" id="KW-1133">Transmembrane helix</keyword>
<keyword evidence="1" id="KW-0812">Transmembrane</keyword>
<dbReference type="Gene3D" id="1.25.40.10">
    <property type="entry name" value="Tetratricopeptide repeat domain"/>
    <property type="match status" value="2"/>
</dbReference>
<dbReference type="EMBL" id="JBHSPR010000033">
    <property type="protein sequence ID" value="MFC6020657.1"/>
    <property type="molecule type" value="Genomic_DNA"/>
</dbReference>
<gene>
    <name evidence="2" type="ORF">ACFP2T_31350</name>
</gene>
<dbReference type="Proteomes" id="UP001596203">
    <property type="component" value="Unassembled WGS sequence"/>
</dbReference>
<dbReference type="Gene3D" id="3.40.50.300">
    <property type="entry name" value="P-loop containing nucleotide triphosphate hydrolases"/>
    <property type="match status" value="1"/>
</dbReference>